<dbReference type="CDD" id="cd00130">
    <property type="entry name" value="PAS"/>
    <property type="match status" value="1"/>
</dbReference>
<dbReference type="Pfam" id="PF00512">
    <property type="entry name" value="HisKA"/>
    <property type="match status" value="1"/>
</dbReference>
<gene>
    <name evidence="17" type="ORF">Kalk_16120</name>
</gene>
<proteinExistence type="inferred from homology"/>
<evidence type="ECO:0000256" key="12">
    <source>
        <dbReference type="ARBA" id="ARBA00023012"/>
    </source>
</evidence>
<evidence type="ECO:0000259" key="15">
    <source>
        <dbReference type="PROSITE" id="PS50109"/>
    </source>
</evidence>
<keyword evidence="11 14" id="KW-1133">Transmembrane helix</keyword>
<feature type="transmembrane region" description="Helical" evidence="14">
    <location>
        <begin position="39"/>
        <end position="59"/>
    </location>
</feature>
<dbReference type="RefSeq" id="WP_101895236.1">
    <property type="nucleotide sequence ID" value="NZ_CP022684.1"/>
</dbReference>
<comment type="similarity">
    <text evidence="3">Belongs to the sodium:solute symporter (SSF) (TC 2.A.21) family.</text>
</comment>
<feature type="domain" description="PAS" evidence="16">
    <location>
        <begin position="629"/>
        <end position="673"/>
    </location>
</feature>
<keyword evidence="12" id="KW-0902">Two-component regulatory system</keyword>
<dbReference type="CDD" id="cd10322">
    <property type="entry name" value="SLC5sbd"/>
    <property type="match status" value="1"/>
</dbReference>
<keyword evidence="18" id="KW-1185">Reference proteome</keyword>
<name>A0A2K9LNY6_9GAMM</name>
<accession>A0A2K9LNY6</accession>
<dbReference type="InterPro" id="IPR038377">
    <property type="entry name" value="Na/Glc_symporter_sf"/>
</dbReference>
<feature type="transmembrane region" description="Helical" evidence="14">
    <location>
        <begin position="153"/>
        <end position="171"/>
    </location>
</feature>
<dbReference type="InterPro" id="IPR013767">
    <property type="entry name" value="PAS_fold"/>
</dbReference>
<evidence type="ECO:0000256" key="6">
    <source>
        <dbReference type="ARBA" id="ARBA00022679"/>
    </source>
</evidence>
<evidence type="ECO:0000256" key="2">
    <source>
        <dbReference type="ARBA" id="ARBA00004141"/>
    </source>
</evidence>
<dbReference type="GO" id="GO:0000155">
    <property type="term" value="F:phosphorelay sensor kinase activity"/>
    <property type="evidence" value="ECO:0007669"/>
    <property type="project" value="InterPro"/>
</dbReference>
<dbReference type="EC" id="2.7.13.3" evidence="4"/>
<dbReference type="SMART" id="SM00387">
    <property type="entry name" value="HATPase_c"/>
    <property type="match status" value="1"/>
</dbReference>
<comment type="catalytic activity">
    <reaction evidence="1">
        <text>ATP + protein L-histidine = ADP + protein N-phospho-L-histidine.</text>
        <dbReference type="EC" id="2.7.13.3"/>
    </reaction>
</comment>
<feature type="transmembrane region" description="Helical" evidence="14">
    <location>
        <begin position="183"/>
        <end position="207"/>
    </location>
</feature>
<dbReference type="InterPro" id="IPR003661">
    <property type="entry name" value="HisK_dim/P_dom"/>
</dbReference>
<keyword evidence="5" id="KW-0597">Phosphoprotein</keyword>
<dbReference type="OrthoDB" id="9764438at2"/>
<dbReference type="PRINTS" id="PR00344">
    <property type="entry name" value="BCTRLSENSOR"/>
</dbReference>
<evidence type="ECO:0000313" key="18">
    <source>
        <dbReference type="Proteomes" id="UP000235116"/>
    </source>
</evidence>
<dbReference type="SUPFAM" id="SSF55785">
    <property type="entry name" value="PYP-like sensor domain (PAS domain)"/>
    <property type="match status" value="1"/>
</dbReference>
<dbReference type="InterPro" id="IPR005467">
    <property type="entry name" value="His_kinase_dom"/>
</dbReference>
<evidence type="ECO:0000256" key="7">
    <source>
        <dbReference type="ARBA" id="ARBA00022692"/>
    </source>
</evidence>
<dbReference type="InterPro" id="IPR000014">
    <property type="entry name" value="PAS"/>
</dbReference>
<dbReference type="Gene3D" id="3.30.450.20">
    <property type="entry name" value="PAS domain"/>
    <property type="match status" value="1"/>
</dbReference>
<evidence type="ECO:0000256" key="9">
    <source>
        <dbReference type="ARBA" id="ARBA00022777"/>
    </source>
</evidence>
<evidence type="ECO:0000256" key="3">
    <source>
        <dbReference type="ARBA" id="ARBA00006434"/>
    </source>
</evidence>
<dbReference type="Gene3D" id="1.20.1730.10">
    <property type="entry name" value="Sodium/glucose cotransporter"/>
    <property type="match status" value="1"/>
</dbReference>
<dbReference type="InterPro" id="IPR036097">
    <property type="entry name" value="HisK_dim/P_sf"/>
</dbReference>
<dbReference type="CDD" id="cd00082">
    <property type="entry name" value="HisKA"/>
    <property type="match status" value="1"/>
</dbReference>
<evidence type="ECO:0000256" key="8">
    <source>
        <dbReference type="ARBA" id="ARBA00022741"/>
    </source>
</evidence>
<keyword evidence="7 14" id="KW-0812">Transmembrane</keyword>
<dbReference type="PROSITE" id="PS50109">
    <property type="entry name" value="HIS_KIN"/>
    <property type="match status" value="1"/>
</dbReference>
<dbReference type="InterPro" id="IPR036890">
    <property type="entry name" value="HATPase_C_sf"/>
</dbReference>
<dbReference type="SUPFAM" id="SSF55874">
    <property type="entry name" value="ATPase domain of HSP90 chaperone/DNA topoisomerase II/histidine kinase"/>
    <property type="match status" value="1"/>
</dbReference>
<comment type="subcellular location">
    <subcellularLocation>
        <location evidence="2">Membrane</location>
        <topology evidence="2">Multi-pass membrane protein</topology>
    </subcellularLocation>
</comment>
<feature type="domain" description="Histidine kinase" evidence="15">
    <location>
        <begin position="762"/>
        <end position="974"/>
    </location>
</feature>
<dbReference type="NCBIfam" id="TIGR00229">
    <property type="entry name" value="sensory_box"/>
    <property type="match status" value="1"/>
</dbReference>
<keyword evidence="8" id="KW-0547">Nucleotide-binding</keyword>
<dbReference type="GO" id="GO:0016020">
    <property type="term" value="C:membrane"/>
    <property type="evidence" value="ECO:0007669"/>
    <property type="project" value="UniProtKB-SubCell"/>
</dbReference>
<dbReference type="Pfam" id="PF00989">
    <property type="entry name" value="PAS"/>
    <property type="match status" value="1"/>
</dbReference>
<feature type="transmembrane region" description="Helical" evidence="14">
    <location>
        <begin position="319"/>
        <end position="352"/>
    </location>
</feature>
<feature type="transmembrane region" description="Helical" evidence="14">
    <location>
        <begin position="239"/>
        <end position="257"/>
    </location>
</feature>
<dbReference type="SMART" id="SM00388">
    <property type="entry name" value="HisKA"/>
    <property type="match status" value="1"/>
</dbReference>
<keyword evidence="9" id="KW-0418">Kinase</keyword>
<evidence type="ECO:0000259" key="16">
    <source>
        <dbReference type="PROSITE" id="PS50112"/>
    </source>
</evidence>
<feature type="transmembrane region" description="Helical" evidence="14">
    <location>
        <begin position="114"/>
        <end position="133"/>
    </location>
</feature>
<dbReference type="EMBL" id="CP022684">
    <property type="protein sequence ID" value="AUM13861.1"/>
    <property type="molecule type" value="Genomic_DNA"/>
</dbReference>
<feature type="transmembrane region" description="Helical" evidence="14">
    <location>
        <begin position="71"/>
        <end position="93"/>
    </location>
</feature>
<evidence type="ECO:0000256" key="14">
    <source>
        <dbReference type="SAM" id="Phobius"/>
    </source>
</evidence>
<dbReference type="SMART" id="SM00091">
    <property type="entry name" value="PAS"/>
    <property type="match status" value="1"/>
</dbReference>
<dbReference type="AlphaFoldDB" id="A0A2K9LNY6"/>
<dbReference type="KEGG" id="kak:Kalk_16120"/>
<evidence type="ECO:0000256" key="13">
    <source>
        <dbReference type="ARBA" id="ARBA00023136"/>
    </source>
</evidence>
<dbReference type="PROSITE" id="PS50283">
    <property type="entry name" value="NA_SOLUT_SYMP_3"/>
    <property type="match status" value="1"/>
</dbReference>
<dbReference type="InterPro" id="IPR003594">
    <property type="entry name" value="HATPase_dom"/>
</dbReference>
<feature type="transmembrane region" description="Helical" evidence="14">
    <location>
        <begin position="427"/>
        <end position="451"/>
    </location>
</feature>
<keyword evidence="10" id="KW-0067">ATP-binding</keyword>
<evidence type="ECO:0000256" key="10">
    <source>
        <dbReference type="ARBA" id="ARBA00022840"/>
    </source>
</evidence>
<dbReference type="GO" id="GO:0022857">
    <property type="term" value="F:transmembrane transporter activity"/>
    <property type="evidence" value="ECO:0007669"/>
    <property type="project" value="InterPro"/>
</dbReference>
<dbReference type="GO" id="GO:0006355">
    <property type="term" value="P:regulation of DNA-templated transcription"/>
    <property type="evidence" value="ECO:0007669"/>
    <property type="project" value="InterPro"/>
</dbReference>
<dbReference type="InterPro" id="IPR004358">
    <property type="entry name" value="Sig_transdc_His_kin-like_C"/>
</dbReference>
<dbReference type="Gene3D" id="1.10.287.130">
    <property type="match status" value="1"/>
</dbReference>
<dbReference type="Pfam" id="PF02518">
    <property type="entry name" value="HATPase_c"/>
    <property type="match status" value="1"/>
</dbReference>
<dbReference type="Gene3D" id="3.30.565.10">
    <property type="entry name" value="Histidine kinase-like ATPase, C-terminal domain"/>
    <property type="match status" value="1"/>
</dbReference>
<dbReference type="GO" id="GO:0005524">
    <property type="term" value="F:ATP binding"/>
    <property type="evidence" value="ECO:0007669"/>
    <property type="project" value="UniProtKB-KW"/>
</dbReference>
<dbReference type="PANTHER" id="PTHR43065:SF10">
    <property type="entry name" value="PEROXIDE STRESS-ACTIVATED HISTIDINE KINASE MAK3"/>
    <property type="match status" value="1"/>
</dbReference>
<dbReference type="InterPro" id="IPR035965">
    <property type="entry name" value="PAS-like_dom_sf"/>
</dbReference>
<evidence type="ECO:0000256" key="1">
    <source>
        <dbReference type="ARBA" id="ARBA00000085"/>
    </source>
</evidence>
<sequence>MDFSVAQLFGIGVGYLLLFFLVAYLTEQGYIPARIVRHPATYVLSLGVFASAWAIYGAVGFAHDFGYNFLAYYLGISGAFMLAPIILAPILKLTQTYQLGSLADLLSFRYRSPVVGAVVTITMLVGIMPLLALQIQAVADAIHILNEDTSPEMLAFAFVVLIIMFAILFGARHISTREKHEGLVVAIAFESLVKLVGFLLVGGIILFDVFGGPSGLNNWLEDHPEQLVSLYQPLEEGPWRALVAAFFVASVAMPHMFHMAFTENLNPRAILTASWGLPLYLFLIALPVLIIVWAAAKLNIFSNPEYFTLLVPQAMESKWLAILGFAAGLSAASGVIIVCTLSLSAMFLNHLVLPMAPFYRRTNLYSWLLWMRRLLITAIVLVSYLFYVVMQNKHTLSELGFLAFVATMQFVPGLFGVLLWPKANKDGFLAGLAAGISVWLFGLLLPVLLGIQIHISAPLLINDLFPTPNNSYMVATFAIFINSTIFGIVSMLTESSPAEKQAAETCNVDNLRRPQRWELSISSAREFVGRLAKPLGASTARREVELALNDLAMSLDETRPYALRRLRDQLESNLSGLLGPSVAHEIMNTSVPYVIHTNDTSGQDIHFIESRLEEYHDKLTGLAGELDSLRRFHRQTLQDLPVGVCSLGSDGEVLGWNSALETITRISPDQILGSQISHLPQPWNQVFSQFIDVDSRNQQIEVELDGVQRWISLHKAAIGLGKSKQAHSGQVVVVEDTTEIKMLEHHVAHNERLASVGKLAAGVAHEIGNPITGIACLAQNLRYDSEAPAILESADQILDQTKRITRIVQSLVSFSHSGTTEVAMEPVYVHECVQEAIDLLSLNKEVTQVAFTNLADASHCVKGDQQRLTQVFINLLSNARDAMNIDGEVKILSHEKDHTIVIEVEDNGSGIPPDVLKRIYEPFVTTKDPGKGTGLGMSLVYSIIEEHYGQITIQSPLDSENGGTRVTITLPRYTLLSEGNTTVDHEEQHEPHPDR</sequence>
<dbReference type="SUPFAM" id="SSF47384">
    <property type="entry name" value="Homodimeric domain of signal transducing histidine kinase"/>
    <property type="match status" value="1"/>
</dbReference>
<feature type="transmembrane region" description="Helical" evidence="14">
    <location>
        <begin position="6"/>
        <end position="27"/>
    </location>
</feature>
<evidence type="ECO:0000313" key="17">
    <source>
        <dbReference type="EMBL" id="AUM13861.1"/>
    </source>
</evidence>
<evidence type="ECO:0000256" key="4">
    <source>
        <dbReference type="ARBA" id="ARBA00012438"/>
    </source>
</evidence>
<feature type="transmembrane region" description="Helical" evidence="14">
    <location>
        <begin position="399"/>
        <end position="420"/>
    </location>
</feature>
<dbReference type="PROSITE" id="PS50112">
    <property type="entry name" value="PAS"/>
    <property type="match status" value="1"/>
</dbReference>
<dbReference type="InterPro" id="IPR001734">
    <property type="entry name" value="Na/solute_symporter"/>
</dbReference>
<dbReference type="Proteomes" id="UP000235116">
    <property type="component" value="Chromosome"/>
</dbReference>
<keyword evidence="13 14" id="KW-0472">Membrane</keyword>
<feature type="transmembrane region" description="Helical" evidence="14">
    <location>
        <begin position="269"/>
        <end position="296"/>
    </location>
</feature>
<evidence type="ECO:0000256" key="11">
    <source>
        <dbReference type="ARBA" id="ARBA00022989"/>
    </source>
</evidence>
<keyword evidence="6" id="KW-0808">Transferase</keyword>
<dbReference type="PANTHER" id="PTHR43065">
    <property type="entry name" value="SENSOR HISTIDINE KINASE"/>
    <property type="match status" value="1"/>
</dbReference>
<feature type="transmembrane region" description="Helical" evidence="14">
    <location>
        <begin position="364"/>
        <end position="387"/>
    </location>
</feature>
<organism evidence="17 18">
    <name type="scientific">Ketobacter alkanivorans</name>
    <dbReference type="NCBI Taxonomy" id="1917421"/>
    <lineage>
        <taxon>Bacteria</taxon>
        <taxon>Pseudomonadati</taxon>
        <taxon>Pseudomonadota</taxon>
        <taxon>Gammaproteobacteria</taxon>
        <taxon>Pseudomonadales</taxon>
        <taxon>Ketobacteraceae</taxon>
        <taxon>Ketobacter</taxon>
    </lineage>
</organism>
<evidence type="ECO:0000256" key="5">
    <source>
        <dbReference type="ARBA" id="ARBA00022553"/>
    </source>
</evidence>
<protein>
    <recommendedName>
        <fullName evidence="4">histidine kinase</fullName>
        <ecNumber evidence="4">2.7.13.3</ecNumber>
    </recommendedName>
</protein>
<reference evidence="18" key="1">
    <citation type="submission" date="2017-08" db="EMBL/GenBank/DDBJ databases">
        <title>Direct submision.</title>
        <authorList>
            <person name="Kim S.-J."/>
            <person name="Rhee S.-K."/>
        </authorList>
    </citation>
    <scope>NUCLEOTIDE SEQUENCE [LARGE SCALE GENOMIC DNA]</scope>
    <source>
        <strain evidence="18">GI5</strain>
    </source>
</reference>